<reference evidence="2" key="1">
    <citation type="submission" date="2012-02" db="EMBL/GenBank/DDBJ databases">
        <title>Complete genome sequence of Rickettsia parkeri strain Portsmouth.</title>
        <authorList>
            <person name="Johnson S.L."/>
            <person name="Munk A.C."/>
            <person name="Han S."/>
            <person name="Bruce D.C."/>
            <person name="Dasch G.A."/>
        </authorList>
    </citation>
    <scope>NUCLEOTIDE SEQUENCE [LARGE SCALE GENOMIC DNA]</scope>
    <source>
        <strain evidence="2">CA410</strain>
    </source>
</reference>
<protein>
    <submittedName>
        <fullName evidence="1">Uncharacterized protein</fullName>
    </submittedName>
</protein>
<accession>A0ABM5MRG3</accession>
<dbReference type="Proteomes" id="UP000007878">
    <property type="component" value="Chromosome"/>
</dbReference>
<sequence>MVAKNIRCISENIQDDEIYKLLLSCGTDISAKVEFRGVWFSIYEYDGKTVSKIAEFKIALVGGESKIIT</sequence>
<keyword evidence="2" id="KW-1185">Reference proteome</keyword>
<organism evidence="1 2">
    <name type="scientific">Rickettsia canadensis str. CA410</name>
    <dbReference type="NCBI Taxonomy" id="1105107"/>
    <lineage>
        <taxon>Bacteria</taxon>
        <taxon>Pseudomonadati</taxon>
        <taxon>Pseudomonadota</taxon>
        <taxon>Alphaproteobacteria</taxon>
        <taxon>Rickettsiales</taxon>
        <taxon>Rickettsiaceae</taxon>
        <taxon>Rickettsieae</taxon>
        <taxon>Rickettsia</taxon>
        <taxon>belli group</taxon>
    </lineage>
</organism>
<evidence type="ECO:0000313" key="1">
    <source>
        <dbReference type="EMBL" id="AFB20953.1"/>
    </source>
</evidence>
<dbReference type="RefSeq" id="WP_014363787.1">
    <property type="nucleotide sequence ID" value="NC_016929.1"/>
</dbReference>
<gene>
    <name evidence="1" type="ORF">RCA_01890</name>
</gene>
<proteinExistence type="predicted"/>
<name>A0ABM5MRG3_RICCA</name>
<evidence type="ECO:0000313" key="2">
    <source>
        <dbReference type="Proteomes" id="UP000007878"/>
    </source>
</evidence>
<dbReference type="EMBL" id="CP003304">
    <property type="protein sequence ID" value="AFB20953.1"/>
    <property type="molecule type" value="Genomic_DNA"/>
</dbReference>